<name>A0A484KNZ1_9ASTE</name>
<evidence type="ECO:0000313" key="4">
    <source>
        <dbReference type="Proteomes" id="UP000595140"/>
    </source>
</evidence>
<dbReference type="Pfam" id="PF14214">
    <property type="entry name" value="Helitron_like_N"/>
    <property type="match status" value="1"/>
</dbReference>
<feature type="compositionally biased region" description="Acidic residues" evidence="1">
    <location>
        <begin position="483"/>
        <end position="500"/>
    </location>
</feature>
<dbReference type="AlphaFoldDB" id="A0A484KNZ1"/>
<dbReference type="OrthoDB" id="1900198at2759"/>
<gene>
    <name evidence="3" type="ORF">CCAM_LOCUS7951</name>
</gene>
<sequence length="512" mass="57221">MIAPIAEHADTAMSHQHFAAPKDLTTKKIIGEGRETNGLYLLNTSIPKAAACVGIESPLEIHYRLDSVNEGEASGDILFYTTSSATTPSTGVPPIIQVYSRRKKPFTPSVIPESLPATLTDQPPTPTPVSRPESSTPSLDPNHADDLPIALRKDAMALVQQFGKPDLFLTITCNPNWPEIKESLRCADEAQNRPDLIAQIFNGRIHELKIDLFQRKIYGEKVAPRLCQTNNLTGVISKHVVGQVCSEGDVTNKNVNRRTVKSFMLEFQDSRNGQNVSYSIRRDVRNINTTAYSFPGIRSDQYIASYILRGRSGNHPQMSRDDAMLIYAILKPVSVNWGKYILSYMNLCRAKKKALPYPMLLTFLLKTKGFEFLSTESDSETAFWRIKRATVMRVKIDTEEEREEAGPSHSRIASRSNKVTLPMLFKSLQSLQTSFNNIQLQQATYGYNLNKMLVKSGEQWETPSMEALAPYMSQGSSSQAAPFDDEGDDVDEDDDDAEKEDADHLDATMDEE</sequence>
<accession>A0A484KNZ1</accession>
<reference evidence="3 4" key="1">
    <citation type="submission" date="2018-04" db="EMBL/GenBank/DDBJ databases">
        <authorList>
            <person name="Vogel A."/>
        </authorList>
    </citation>
    <scope>NUCLEOTIDE SEQUENCE [LARGE SCALE GENOMIC DNA]</scope>
</reference>
<organism evidence="3 4">
    <name type="scientific">Cuscuta campestris</name>
    <dbReference type="NCBI Taxonomy" id="132261"/>
    <lineage>
        <taxon>Eukaryota</taxon>
        <taxon>Viridiplantae</taxon>
        <taxon>Streptophyta</taxon>
        <taxon>Embryophyta</taxon>
        <taxon>Tracheophyta</taxon>
        <taxon>Spermatophyta</taxon>
        <taxon>Magnoliopsida</taxon>
        <taxon>eudicotyledons</taxon>
        <taxon>Gunneridae</taxon>
        <taxon>Pentapetalae</taxon>
        <taxon>asterids</taxon>
        <taxon>lamiids</taxon>
        <taxon>Solanales</taxon>
        <taxon>Convolvulaceae</taxon>
        <taxon>Cuscuteae</taxon>
        <taxon>Cuscuta</taxon>
        <taxon>Cuscuta subgen. Grammica</taxon>
        <taxon>Cuscuta sect. Cleistogrammica</taxon>
    </lineage>
</organism>
<evidence type="ECO:0000256" key="1">
    <source>
        <dbReference type="SAM" id="MobiDB-lite"/>
    </source>
</evidence>
<protein>
    <recommendedName>
        <fullName evidence="2">Helitron helicase-like domain-containing protein</fullName>
    </recommendedName>
</protein>
<feature type="region of interest" description="Disordered" evidence="1">
    <location>
        <begin position="107"/>
        <end position="146"/>
    </location>
</feature>
<evidence type="ECO:0000313" key="3">
    <source>
        <dbReference type="EMBL" id="VFQ66175.1"/>
    </source>
</evidence>
<keyword evidence="4" id="KW-1185">Reference proteome</keyword>
<dbReference type="Proteomes" id="UP000595140">
    <property type="component" value="Unassembled WGS sequence"/>
</dbReference>
<dbReference type="EMBL" id="OOIL02000526">
    <property type="protein sequence ID" value="VFQ66175.1"/>
    <property type="molecule type" value="Genomic_DNA"/>
</dbReference>
<proteinExistence type="predicted"/>
<feature type="region of interest" description="Disordered" evidence="1">
    <location>
        <begin position="465"/>
        <end position="512"/>
    </location>
</feature>
<feature type="compositionally biased region" description="Basic and acidic residues" evidence="1">
    <location>
        <begin position="501"/>
        <end position="512"/>
    </location>
</feature>
<feature type="domain" description="Helitron helicase-like" evidence="2">
    <location>
        <begin position="151"/>
        <end position="222"/>
    </location>
</feature>
<dbReference type="InterPro" id="IPR025476">
    <property type="entry name" value="Helitron_helicase-like"/>
</dbReference>
<evidence type="ECO:0000259" key="2">
    <source>
        <dbReference type="Pfam" id="PF14214"/>
    </source>
</evidence>